<feature type="compositionally biased region" description="Polar residues" evidence="1">
    <location>
        <begin position="309"/>
        <end position="318"/>
    </location>
</feature>
<protein>
    <submittedName>
        <fullName evidence="3">Protein transport protein sec16</fullName>
    </submittedName>
</protein>
<dbReference type="AlphaFoldDB" id="A0A1I7TDV4"/>
<evidence type="ECO:0000313" key="3">
    <source>
        <dbReference type="WBParaSite" id="Csp11.Scaffold589.g4963.t2"/>
    </source>
</evidence>
<feature type="region of interest" description="Disordered" evidence="1">
    <location>
        <begin position="251"/>
        <end position="318"/>
    </location>
</feature>
<evidence type="ECO:0000256" key="1">
    <source>
        <dbReference type="SAM" id="MobiDB-lite"/>
    </source>
</evidence>
<sequence>MSLVGDADLTGPLNPKPNARSGFFGMKHWRRRREKRDDRRERVSTAGDNEWDFEPEGGVATISSLFGNAIGCLPGLGLGGGGGGGCCSPAAGCGNPCGGGGGAAPAPVNAAAPLAPAPFAAYPQAPAASFQPAPFQQQQFGGANSFQPQQQFQQVQGGYAGAQQGGNYGSIQTGSVSAGGAYLAEPVQQVQPLPLLGQPVAYQKTVAVAPTQQQEQVLNTAQVLTKVMPASAVLDENVVEPAVASPNNIVTSVNTQTGYGDEQQTQTQTHQVQEQQRVLNRPAVSSSSSSSSSSASSSAEHHATHQVRVPSSFSSIESNEQRVVPESIIVKEIVQSFETTTPFPKQVALNTIAPFAPQPVQPVPKPIQTIQPQVYQPQPVPQQIHYPAPQVPSVPQTVVETIQPVVHPIQPAPVQPAPLPTAHNVQVSVPEATQSTSHFVPETKVVAEEDRIEATGGSDYDQPSVPSNIPSNEQATVNELLASLDTATATPTNNLDLHQVTVEPNPNQKPAIIQTEGDDYDVPLNEDRKDVPTAEPSHNIAPSNPEPVAVVPEETAPIIPQPIQQIQPVQTYQPQVTSAPVAETTVGYVEAPKPLPQVHLQPVAPAVRVEVTTSEPTPTIAFEIPIEVHEVVTPQVPLQPEPAVIQTITEEPIAEVTVQVLPTSAAPVSQFFENITSREENKEESAAPTQPEPSVPAQTNGNDYEEEKSVENKVQGAETKQVSEPIQIETIENENPYGRRYWIF</sequence>
<name>A0A1I7TDV4_9PELO</name>
<feature type="compositionally biased region" description="Low complexity" evidence="1">
    <location>
        <begin position="285"/>
        <end position="298"/>
    </location>
</feature>
<dbReference type="WBParaSite" id="Csp11.Scaffold589.g4963.t2">
    <property type="protein sequence ID" value="Csp11.Scaffold589.g4963.t2"/>
    <property type="gene ID" value="Csp11.Scaffold589.g4963"/>
</dbReference>
<feature type="region of interest" description="Disordered" evidence="1">
    <location>
        <begin position="1"/>
        <end position="55"/>
    </location>
</feature>
<dbReference type="Proteomes" id="UP000095282">
    <property type="component" value="Unplaced"/>
</dbReference>
<keyword evidence="2" id="KW-1185">Reference proteome</keyword>
<feature type="region of interest" description="Disordered" evidence="1">
    <location>
        <begin position="678"/>
        <end position="727"/>
    </location>
</feature>
<dbReference type="STRING" id="1561998.A0A1I7TDV4"/>
<evidence type="ECO:0000313" key="2">
    <source>
        <dbReference type="Proteomes" id="UP000095282"/>
    </source>
</evidence>
<proteinExistence type="predicted"/>
<feature type="compositionally biased region" description="Low complexity" evidence="1">
    <location>
        <begin position="263"/>
        <end position="276"/>
    </location>
</feature>
<organism evidence="2 3">
    <name type="scientific">Caenorhabditis tropicalis</name>
    <dbReference type="NCBI Taxonomy" id="1561998"/>
    <lineage>
        <taxon>Eukaryota</taxon>
        <taxon>Metazoa</taxon>
        <taxon>Ecdysozoa</taxon>
        <taxon>Nematoda</taxon>
        <taxon>Chromadorea</taxon>
        <taxon>Rhabditida</taxon>
        <taxon>Rhabditina</taxon>
        <taxon>Rhabditomorpha</taxon>
        <taxon>Rhabditoidea</taxon>
        <taxon>Rhabditidae</taxon>
        <taxon>Peloderinae</taxon>
        <taxon>Caenorhabditis</taxon>
    </lineage>
</organism>
<reference evidence="3" key="1">
    <citation type="submission" date="2016-11" db="UniProtKB">
        <authorList>
            <consortium name="WormBaseParasite"/>
        </authorList>
    </citation>
    <scope>IDENTIFICATION</scope>
</reference>
<accession>A0A1I7TDV4</accession>